<dbReference type="GO" id="GO:0016747">
    <property type="term" value="F:acyltransferase activity, transferring groups other than amino-acyl groups"/>
    <property type="evidence" value="ECO:0007669"/>
    <property type="project" value="InterPro"/>
</dbReference>
<comment type="caution">
    <text evidence="5">The sequence shown here is derived from an EMBL/GenBank/DDBJ whole genome shotgun (WGS) entry which is preliminary data.</text>
</comment>
<evidence type="ECO:0000313" key="6">
    <source>
        <dbReference type="Proteomes" id="UP000297635"/>
    </source>
</evidence>
<evidence type="ECO:0000256" key="3">
    <source>
        <dbReference type="ARBA" id="ARBA00038502"/>
    </source>
</evidence>
<feature type="domain" description="N-acetyltransferase" evidence="4">
    <location>
        <begin position="9"/>
        <end position="171"/>
    </location>
</feature>
<accession>A0A4Z0V0B2</accession>
<evidence type="ECO:0000256" key="2">
    <source>
        <dbReference type="ARBA" id="ARBA00023315"/>
    </source>
</evidence>
<gene>
    <name evidence="5" type="ORF">EZ315_11595</name>
</gene>
<organism evidence="5 6">
    <name type="scientific">Duncaniella freteri</name>
    <dbReference type="NCBI Taxonomy" id="2530391"/>
    <lineage>
        <taxon>Bacteria</taxon>
        <taxon>Pseudomonadati</taxon>
        <taxon>Bacteroidota</taxon>
        <taxon>Bacteroidia</taxon>
        <taxon>Bacteroidales</taxon>
        <taxon>Muribaculaceae</taxon>
        <taxon>Duncaniella</taxon>
    </lineage>
</organism>
<dbReference type="InterPro" id="IPR000182">
    <property type="entry name" value="GNAT_dom"/>
</dbReference>
<evidence type="ECO:0000256" key="1">
    <source>
        <dbReference type="ARBA" id="ARBA00022679"/>
    </source>
</evidence>
<proteinExistence type="inferred from homology"/>
<keyword evidence="1 5" id="KW-0808">Transferase</keyword>
<comment type="similarity">
    <text evidence="3">Belongs to the acetyltransferase family. RimJ subfamily.</text>
</comment>
<dbReference type="AlphaFoldDB" id="A0A4Z0V0B2"/>
<dbReference type="EMBL" id="SJSA01000002">
    <property type="protein sequence ID" value="TGG36489.1"/>
    <property type="molecule type" value="Genomic_DNA"/>
</dbReference>
<dbReference type="Proteomes" id="UP000297635">
    <property type="component" value="Unassembled WGS sequence"/>
</dbReference>
<evidence type="ECO:0000313" key="5">
    <source>
        <dbReference type="EMBL" id="TGG36489.1"/>
    </source>
</evidence>
<dbReference type="Gene3D" id="3.40.630.30">
    <property type="match status" value="1"/>
</dbReference>
<dbReference type="PROSITE" id="PS51186">
    <property type="entry name" value="GNAT"/>
    <property type="match status" value="1"/>
</dbReference>
<name>A0A4Z0V0B2_9BACT</name>
<reference evidence="5 6" key="1">
    <citation type="submission" date="2019-02" db="EMBL/GenBank/DDBJ databases">
        <title>Isolation and identification of novel species under the genus Muribaculum.</title>
        <authorList>
            <person name="Miyake S."/>
            <person name="Ding Y."/>
            <person name="Low A."/>
            <person name="Soh M."/>
            <person name="Seedorf H."/>
        </authorList>
    </citation>
    <scope>NUCLEOTIDE SEQUENCE [LARGE SCALE GENOMIC DNA]</scope>
    <source>
        <strain evidence="5 6">TLL-A3</strain>
    </source>
</reference>
<dbReference type="RefSeq" id="WP_135472226.1">
    <property type="nucleotide sequence ID" value="NZ_CASJDB010000059.1"/>
</dbReference>
<dbReference type="SUPFAM" id="SSF55729">
    <property type="entry name" value="Acyl-CoA N-acyltransferases (Nat)"/>
    <property type="match status" value="1"/>
</dbReference>
<keyword evidence="2" id="KW-0012">Acyltransferase</keyword>
<protein>
    <submittedName>
        <fullName evidence="5">N-acetyltransferase</fullName>
    </submittedName>
</protein>
<dbReference type="PANTHER" id="PTHR43792:SF8">
    <property type="entry name" value="[RIBOSOMAL PROTEIN US5]-ALANINE N-ACETYLTRANSFERASE"/>
    <property type="match status" value="1"/>
</dbReference>
<dbReference type="InterPro" id="IPR051531">
    <property type="entry name" value="N-acetyltransferase"/>
</dbReference>
<evidence type="ECO:0000259" key="4">
    <source>
        <dbReference type="PROSITE" id="PS51186"/>
    </source>
</evidence>
<dbReference type="Pfam" id="PF13302">
    <property type="entry name" value="Acetyltransf_3"/>
    <property type="match status" value="1"/>
</dbReference>
<sequence>MNMIETERLILRPWHEDDAESLFKYAKDPAIGPVAGWMPHGSVEDSLEIIRTIFSSPETYAVVLKSTGEPVGACGIMFGDGLHSAEMRVSEAEIGYWIGVPYWGQGYITEAVKALVKRCFDDLGCSNVWIGHYDGNDRSRRVAEKCGFKYHHTEHDKLSPLGDRRTEHFLNLASKEYSQFTV</sequence>
<keyword evidence="6" id="KW-1185">Reference proteome</keyword>
<dbReference type="InterPro" id="IPR016181">
    <property type="entry name" value="Acyl_CoA_acyltransferase"/>
</dbReference>
<dbReference type="PANTHER" id="PTHR43792">
    <property type="entry name" value="GNAT FAMILY, PUTATIVE (AFU_ORTHOLOGUE AFUA_3G00765)-RELATED-RELATED"/>
    <property type="match status" value="1"/>
</dbReference>